<evidence type="ECO:0000313" key="3">
    <source>
        <dbReference type="EMBL" id="PRY55619.1"/>
    </source>
</evidence>
<keyword evidence="4" id="KW-1185">Reference proteome</keyword>
<dbReference type="RefSeq" id="WP_106298307.1">
    <property type="nucleotide sequence ID" value="NZ_PVTI01000022.1"/>
</dbReference>
<name>A0A2T0UCH4_9MICO</name>
<evidence type="ECO:0000259" key="2">
    <source>
        <dbReference type="Pfam" id="PF20803"/>
    </source>
</evidence>
<dbReference type="PANTHER" id="PTHR30319:SF1">
    <property type="entry name" value="TRANSCRIPTIONAL REPRESSOR PAAX"/>
    <property type="match status" value="1"/>
</dbReference>
<gene>
    <name evidence="3" type="ORF">BCF74_1223</name>
</gene>
<dbReference type="InterPro" id="IPR048846">
    <property type="entry name" value="PaaX-like_central"/>
</dbReference>
<evidence type="ECO:0000259" key="1">
    <source>
        <dbReference type="Pfam" id="PF07848"/>
    </source>
</evidence>
<feature type="domain" description="Transcriptional repressor PaaX-like N-terminal" evidence="1">
    <location>
        <begin position="11"/>
        <end position="71"/>
    </location>
</feature>
<dbReference type="Gene3D" id="3.30.70.2650">
    <property type="match status" value="1"/>
</dbReference>
<dbReference type="Gene3D" id="1.20.58.1460">
    <property type="match status" value="1"/>
</dbReference>
<accession>A0A2T0UCH4</accession>
<evidence type="ECO:0000313" key="4">
    <source>
        <dbReference type="Proteomes" id="UP000237822"/>
    </source>
</evidence>
<proteinExistence type="predicted"/>
<dbReference type="InterPro" id="IPR012906">
    <property type="entry name" value="PaaX-like_N"/>
</dbReference>
<dbReference type="Gene3D" id="1.10.10.10">
    <property type="entry name" value="Winged helix-like DNA-binding domain superfamily/Winged helix DNA-binding domain"/>
    <property type="match status" value="1"/>
</dbReference>
<dbReference type="EMBL" id="PVTI01000022">
    <property type="protein sequence ID" value="PRY55619.1"/>
    <property type="molecule type" value="Genomic_DNA"/>
</dbReference>
<dbReference type="Pfam" id="PF07848">
    <property type="entry name" value="PaaX"/>
    <property type="match status" value="1"/>
</dbReference>
<feature type="domain" description="Transcriptional repressor PaaX-like central Cas2-like" evidence="2">
    <location>
        <begin position="85"/>
        <end position="135"/>
    </location>
</feature>
<comment type="caution">
    <text evidence="3">The sequence shown here is derived from an EMBL/GenBank/DDBJ whole genome shotgun (WGS) entry which is preliminary data.</text>
</comment>
<protein>
    <submittedName>
        <fullName evidence="3">PaaX family transcriptional regulator</fullName>
    </submittedName>
</protein>
<organism evidence="3 4">
    <name type="scientific">Knoellia remsis</name>
    <dbReference type="NCBI Taxonomy" id="407159"/>
    <lineage>
        <taxon>Bacteria</taxon>
        <taxon>Bacillati</taxon>
        <taxon>Actinomycetota</taxon>
        <taxon>Actinomycetes</taxon>
        <taxon>Micrococcales</taxon>
        <taxon>Intrasporangiaceae</taxon>
        <taxon>Knoellia</taxon>
    </lineage>
</organism>
<sequence length="237" mass="26114">MSSPLVPPVTARSAVLSLLLGAHPPSLSGRDIVTAMGLFGISEATTRVALTRMVASGDLTRDDAVYTLSARLIQRQRDAQPPQQRPWDGTWEMEVVTTTGRSPADRSALRTDMRRRRLAELREGVWTRPANLEQDPDGPLDEVVTRFRAQPQEDPSALAARLWDLEAWAARCRAYLDALRAAQDDGTRFFTMVAAVGHLGTDPALPPELLPADWPVDELTTVYADYRAELDQLRSGG</sequence>
<dbReference type="Pfam" id="PF20803">
    <property type="entry name" value="PaaX_M"/>
    <property type="match status" value="1"/>
</dbReference>
<dbReference type="PANTHER" id="PTHR30319">
    <property type="entry name" value="PHENYLACETIC ACID REGULATOR-RELATED TRANSCRIPTIONAL REPRESSOR"/>
    <property type="match status" value="1"/>
</dbReference>
<dbReference type="GO" id="GO:0006351">
    <property type="term" value="P:DNA-templated transcription"/>
    <property type="evidence" value="ECO:0007669"/>
    <property type="project" value="TreeGrafter"/>
</dbReference>
<dbReference type="InterPro" id="IPR036388">
    <property type="entry name" value="WH-like_DNA-bd_sf"/>
</dbReference>
<dbReference type="OrthoDB" id="2270427at2"/>
<reference evidence="3 4" key="1">
    <citation type="submission" date="2018-03" db="EMBL/GenBank/DDBJ databases">
        <title>Genomic Encyclopedia of Archaeal and Bacterial Type Strains, Phase II (KMG-II): from individual species to whole genera.</title>
        <authorList>
            <person name="Goeker M."/>
        </authorList>
    </citation>
    <scope>NUCLEOTIDE SEQUENCE [LARGE SCALE GENOMIC DNA]</scope>
    <source>
        <strain evidence="3 4">ATCC BAA-1496</strain>
    </source>
</reference>
<dbReference type="AlphaFoldDB" id="A0A2T0UCH4"/>
<dbReference type="Proteomes" id="UP000237822">
    <property type="component" value="Unassembled WGS sequence"/>
</dbReference>